<dbReference type="GO" id="GO:0046872">
    <property type="term" value="F:metal ion binding"/>
    <property type="evidence" value="ECO:0007669"/>
    <property type="project" value="UniProtKB-KW"/>
</dbReference>
<feature type="active site" description="Charge relay system" evidence="6 7">
    <location>
        <position position="171"/>
    </location>
</feature>
<evidence type="ECO:0000256" key="8">
    <source>
        <dbReference type="RuleBase" id="RU003355"/>
    </source>
</evidence>
<evidence type="ECO:0000256" key="4">
    <source>
        <dbReference type="ARBA" id="ARBA00022801"/>
    </source>
</evidence>
<evidence type="ECO:0000313" key="12">
    <source>
        <dbReference type="Proteomes" id="UP000199259"/>
    </source>
</evidence>
<evidence type="ECO:0000256" key="1">
    <source>
        <dbReference type="ARBA" id="ARBA00011073"/>
    </source>
</evidence>
<dbReference type="GO" id="GO:0004252">
    <property type="term" value="F:serine-type endopeptidase activity"/>
    <property type="evidence" value="ECO:0007669"/>
    <property type="project" value="UniProtKB-UniRule"/>
</dbReference>
<evidence type="ECO:0000313" key="11">
    <source>
        <dbReference type="EMBL" id="SDG19944.1"/>
    </source>
</evidence>
<dbReference type="InterPro" id="IPR034202">
    <property type="entry name" value="Subtilisin_Carlsberg-like"/>
</dbReference>
<comment type="caution">
    <text evidence="11">The sequence shown here is derived from an EMBL/GenBank/DDBJ whole genome shotgun (WGS) entry which is preliminary data.</text>
</comment>
<dbReference type="InterPro" id="IPR000209">
    <property type="entry name" value="Peptidase_S8/S53_dom"/>
</dbReference>
<dbReference type="SUPFAM" id="SSF54897">
    <property type="entry name" value="Protease propeptides/inhibitors"/>
    <property type="match status" value="1"/>
</dbReference>
<keyword evidence="12" id="KW-1185">Reference proteome</keyword>
<evidence type="ECO:0000256" key="6">
    <source>
        <dbReference type="PIRSR" id="PIRSR615500-1"/>
    </source>
</evidence>
<proteinExistence type="inferred from homology"/>
<organism evidence="11 12">
    <name type="scientific">Methanolobus vulcani</name>
    <dbReference type="NCBI Taxonomy" id="38026"/>
    <lineage>
        <taxon>Archaea</taxon>
        <taxon>Methanobacteriati</taxon>
        <taxon>Methanobacteriota</taxon>
        <taxon>Stenosarchaea group</taxon>
        <taxon>Methanomicrobia</taxon>
        <taxon>Methanosarcinales</taxon>
        <taxon>Methanosarcinaceae</taxon>
        <taxon>Methanolobus</taxon>
    </lineage>
</organism>
<feature type="domain" description="Peptidase S8/S53" evidence="9">
    <location>
        <begin position="129"/>
        <end position="373"/>
    </location>
</feature>
<evidence type="ECO:0000259" key="9">
    <source>
        <dbReference type="Pfam" id="PF00082"/>
    </source>
</evidence>
<dbReference type="SUPFAM" id="SSF52743">
    <property type="entry name" value="Subtilisin-like"/>
    <property type="match status" value="1"/>
</dbReference>
<accession>A0A7Z7FDF1</accession>
<dbReference type="Gene3D" id="3.40.50.200">
    <property type="entry name" value="Peptidase S8/S53 domain"/>
    <property type="match status" value="1"/>
</dbReference>
<feature type="active site" description="Charge relay system" evidence="6 7">
    <location>
        <position position="325"/>
    </location>
</feature>
<dbReference type="InterPro" id="IPR050131">
    <property type="entry name" value="Peptidase_S8_subtilisin-like"/>
</dbReference>
<dbReference type="Pfam" id="PF00082">
    <property type="entry name" value="Peptidase_S8"/>
    <property type="match status" value="1"/>
</dbReference>
<dbReference type="InterPro" id="IPR036852">
    <property type="entry name" value="Peptidase_S8/S53_dom_sf"/>
</dbReference>
<keyword evidence="5 7" id="KW-0720">Serine protease</keyword>
<dbReference type="PRINTS" id="PR00723">
    <property type="entry name" value="SUBTILISIN"/>
</dbReference>
<dbReference type="Gene3D" id="3.30.70.80">
    <property type="entry name" value="Peptidase S8 propeptide/proteinase inhibitor I9"/>
    <property type="match status" value="1"/>
</dbReference>
<dbReference type="InterPro" id="IPR015500">
    <property type="entry name" value="Peptidase_S8_subtilisin-rel"/>
</dbReference>
<dbReference type="OrthoDB" id="117227at2157"/>
<dbReference type="PROSITE" id="PS00137">
    <property type="entry name" value="SUBTILASE_HIS"/>
    <property type="match status" value="1"/>
</dbReference>
<keyword evidence="4 7" id="KW-0378">Hydrolase</keyword>
<dbReference type="CDD" id="cd07477">
    <property type="entry name" value="Peptidases_S8_Subtilisin_subset"/>
    <property type="match status" value="1"/>
</dbReference>
<dbReference type="PROSITE" id="PS51892">
    <property type="entry name" value="SUBTILASE"/>
    <property type="match status" value="1"/>
</dbReference>
<dbReference type="RefSeq" id="WP_091710676.1">
    <property type="nucleotide sequence ID" value="NZ_FNCA01000009.1"/>
</dbReference>
<dbReference type="PANTHER" id="PTHR43806">
    <property type="entry name" value="PEPTIDASE S8"/>
    <property type="match status" value="1"/>
</dbReference>
<evidence type="ECO:0000256" key="5">
    <source>
        <dbReference type="ARBA" id="ARBA00022825"/>
    </source>
</evidence>
<evidence type="ECO:0000256" key="7">
    <source>
        <dbReference type="PROSITE-ProRule" id="PRU01240"/>
    </source>
</evidence>
<evidence type="ECO:0000256" key="3">
    <source>
        <dbReference type="ARBA" id="ARBA00022723"/>
    </source>
</evidence>
<dbReference type="PROSITE" id="PS00136">
    <property type="entry name" value="SUBTILASE_ASP"/>
    <property type="match status" value="1"/>
</dbReference>
<protein>
    <submittedName>
        <fullName evidence="11">Subtilisin</fullName>
    </submittedName>
</protein>
<dbReference type="InterPro" id="IPR023827">
    <property type="entry name" value="Peptidase_S8_Asp-AS"/>
</dbReference>
<keyword evidence="3" id="KW-0479">Metal-binding</keyword>
<dbReference type="InterPro" id="IPR022398">
    <property type="entry name" value="Peptidase_S8_His-AS"/>
</dbReference>
<dbReference type="InterPro" id="IPR037045">
    <property type="entry name" value="S8pro/Inhibitor_I9_sf"/>
</dbReference>
<evidence type="ECO:0000259" key="10">
    <source>
        <dbReference type="Pfam" id="PF18237"/>
    </source>
</evidence>
<dbReference type="GO" id="GO:0006508">
    <property type="term" value="P:proteolysis"/>
    <property type="evidence" value="ECO:0007669"/>
    <property type="project" value="UniProtKB-KW"/>
</dbReference>
<gene>
    <name evidence="11" type="ORF">SAMN04488589_2386</name>
</gene>
<feature type="domain" description="Tk-SP N-propeptide" evidence="10">
    <location>
        <begin position="30"/>
        <end position="69"/>
    </location>
</feature>
<dbReference type="InterPro" id="IPR041326">
    <property type="entry name" value="Tk-SP_N-pro"/>
</dbReference>
<reference evidence="11 12" key="1">
    <citation type="submission" date="2016-10" db="EMBL/GenBank/DDBJ databases">
        <authorList>
            <person name="Varghese N."/>
            <person name="Submissions S."/>
        </authorList>
    </citation>
    <scope>NUCLEOTIDE SEQUENCE [LARGE SCALE GENOMIC DNA]</scope>
    <source>
        <strain evidence="11 12">PL 12/M</strain>
    </source>
</reference>
<dbReference type="PROSITE" id="PS00138">
    <property type="entry name" value="SUBTILASE_SER"/>
    <property type="match status" value="1"/>
</dbReference>
<dbReference type="EMBL" id="FNCA01000009">
    <property type="protein sequence ID" value="SDG19944.1"/>
    <property type="molecule type" value="Genomic_DNA"/>
</dbReference>
<sequence length="385" mass="41012">MKKTYALIALSLLSLTVAIIASAAAVQVLDDKVTVIIGFKDSPDAELVESLDGVIKYQYHAIPAIAAEIPRYSINGLKNQPDVEYIEIDTEVCILKTNSLFCWEKDDDPETSWGVDCVDAEKVHPDFTGEGVRVAVIDTGIDYTHPDLAPNYYGGYDFVNGDMDPMDDNGHGTHVAGIIAAVDNDDIIVVGVAPDAEIYALKVLNSDCDGQISDINAAIDWAIMHDMDVISMSLGSSTDFISMRRMCQKAYDEGIVLVSASGNDYGGNVSYPAAYDSVIAVSAIEKNGSVADFSNIGPEVELVAPGVNILSTYKEDGYASIAGTSMATPHVSGVVALLLSADDTLSPEEVREILASTATDFGATGRDELYGFGLVNASACLENYM</sequence>
<feature type="active site" description="Charge relay system" evidence="6 7">
    <location>
        <position position="138"/>
    </location>
</feature>
<evidence type="ECO:0000256" key="2">
    <source>
        <dbReference type="ARBA" id="ARBA00022670"/>
    </source>
</evidence>
<dbReference type="Pfam" id="PF18237">
    <property type="entry name" value="Tk-SP_N-pro"/>
    <property type="match status" value="1"/>
</dbReference>
<keyword evidence="2 7" id="KW-0645">Protease</keyword>
<dbReference type="PANTHER" id="PTHR43806:SF11">
    <property type="entry name" value="CEREVISIN-RELATED"/>
    <property type="match status" value="1"/>
</dbReference>
<comment type="similarity">
    <text evidence="1 7 8">Belongs to the peptidase S8 family.</text>
</comment>
<name>A0A7Z7FDF1_9EURY</name>
<dbReference type="Proteomes" id="UP000199259">
    <property type="component" value="Unassembled WGS sequence"/>
</dbReference>
<dbReference type="InterPro" id="IPR023828">
    <property type="entry name" value="Peptidase_S8_Ser-AS"/>
</dbReference>
<dbReference type="AlphaFoldDB" id="A0A7Z7FDF1"/>